<dbReference type="InterPro" id="IPR000524">
    <property type="entry name" value="Tscrpt_reg_HTH_GntR"/>
</dbReference>
<evidence type="ECO:0000256" key="8">
    <source>
        <dbReference type="ARBA" id="ARBA00071620"/>
    </source>
</evidence>
<dbReference type="RefSeq" id="WP_038482246.1">
    <property type="nucleotide sequence ID" value="NZ_CP009451.1"/>
</dbReference>
<keyword evidence="5" id="KW-0804">Transcription</keyword>
<dbReference type="Pfam" id="PF07702">
    <property type="entry name" value="UTRA"/>
    <property type="match status" value="1"/>
</dbReference>
<dbReference type="SMART" id="SM00866">
    <property type="entry name" value="UTRA"/>
    <property type="match status" value="1"/>
</dbReference>
<keyword evidence="2" id="KW-0369">Histidine metabolism</keyword>
<dbReference type="SUPFAM" id="SSF64288">
    <property type="entry name" value="Chorismate lyase-like"/>
    <property type="match status" value="1"/>
</dbReference>
<dbReference type="SMART" id="SM00345">
    <property type="entry name" value="HTH_GNTR"/>
    <property type="match status" value="1"/>
</dbReference>
<dbReference type="AlphaFoldDB" id="A0A089Q9U7"/>
<evidence type="ECO:0000313" key="12">
    <source>
        <dbReference type="Proteomes" id="UP000029481"/>
    </source>
</evidence>
<organism evidence="11 12">
    <name type="scientific">Cedecea neteri</name>
    <dbReference type="NCBI Taxonomy" id="158822"/>
    <lineage>
        <taxon>Bacteria</taxon>
        <taxon>Pseudomonadati</taxon>
        <taxon>Pseudomonadota</taxon>
        <taxon>Gammaproteobacteria</taxon>
        <taxon>Enterobacterales</taxon>
        <taxon>Enterobacteriaceae</taxon>
        <taxon>Cedecea</taxon>
    </lineage>
</organism>
<dbReference type="Gene3D" id="3.40.1410.10">
    <property type="entry name" value="Chorismate lyase-like"/>
    <property type="match status" value="1"/>
</dbReference>
<evidence type="ECO:0000256" key="7">
    <source>
        <dbReference type="ARBA" id="ARBA00060686"/>
    </source>
</evidence>
<dbReference type="InterPro" id="IPR036390">
    <property type="entry name" value="WH_DNA-bd_sf"/>
</dbReference>
<dbReference type="Pfam" id="PF00392">
    <property type="entry name" value="GntR"/>
    <property type="match status" value="1"/>
</dbReference>
<gene>
    <name evidence="11" type="ORF">JT31_22425</name>
</gene>
<accession>A0A089Q9U7</accession>
<dbReference type="GO" id="GO:0003677">
    <property type="term" value="F:DNA binding"/>
    <property type="evidence" value="ECO:0007669"/>
    <property type="project" value="UniProtKB-UniRule"/>
</dbReference>
<dbReference type="Gene3D" id="1.10.10.10">
    <property type="entry name" value="Winged helix-like DNA-binding domain superfamily/Winged helix DNA-binding domain"/>
    <property type="match status" value="1"/>
</dbReference>
<dbReference type="EMBL" id="CP009451">
    <property type="protein sequence ID" value="AIR07269.1"/>
    <property type="molecule type" value="Genomic_DNA"/>
</dbReference>
<dbReference type="OrthoDB" id="9808698at2"/>
<dbReference type="KEGG" id="cnt:JT31_22425"/>
<dbReference type="PROSITE" id="PS50949">
    <property type="entry name" value="HTH_GNTR"/>
    <property type="match status" value="1"/>
</dbReference>
<evidence type="ECO:0000256" key="2">
    <source>
        <dbReference type="ARBA" id="ARBA00022808"/>
    </source>
</evidence>
<name>A0A089Q9U7_9ENTR</name>
<dbReference type="PANTHER" id="PTHR44846">
    <property type="entry name" value="MANNOSYL-D-GLYCERATE TRANSPORT/METABOLISM SYSTEM REPRESSOR MNGR-RELATED"/>
    <property type="match status" value="1"/>
</dbReference>
<proteinExistence type="predicted"/>
<dbReference type="InterPro" id="IPR028978">
    <property type="entry name" value="Chorismate_lyase_/UTRA_dom_sf"/>
</dbReference>
<evidence type="ECO:0000256" key="3">
    <source>
        <dbReference type="ARBA" id="ARBA00023015"/>
    </source>
</evidence>
<evidence type="ECO:0000256" key="4">
    <source>
        <dbReference type="ARBA" id="ARBA00023125"/>
    </source>
</evidence>
<dbReference type="InterPro" id="IPR011663">
    <property type="entry name" value="UTRA"/>
</dbReference>
<sequence length="253" mass="28830">MAQNDVFKAAAETENLDQPAPFYERVKIIIKTNIHSGLWPVNYRVPSESELVNQFGYSRMTINRALRELTAEGLLVRMQGIGTFVAEVRGQSALLEINNIADEIASRGHRHHARVLELTQVYADAQQAMAFNLPKGSRLFHSLICHYENGVPVMLEDRLVNSLIVPDYFQQDFTRITPNAYLSSIAPIVEGEHIIEAVNVPREECVYLEIDEHTPCLQVNRRTWTGRQNKKIVTSVRLVYPGSRYRLEGSMHK</sequence>
<dbReference type="CDD" id="cd07377">
    <property type="entry name" value="WHTH_GntR"/>
    <property type="match status" value="1"/>
</dbReference>
<dbReference type="InterPro" id="IPR010248">
    <property type="entry name" value="His_ut_repres"/>
</dbReference>
<evidence type="ECO:0000256" key="9">
    <source>
        <dbReference type="NCBIfam" id="TIGR02018"/>
    </source>
</evidence>
<evidence type="ECO:0000259" key="10">
    <source>
        <dbReference type="PROSITE" id="PS50949"/>
    </source>
</evidence>
<evidence type="ECO:0000256" key="5">
    <source>
        <dbReference type="ARBA" id="ARBA00023163"/>
    </source>
</evidence>
<feature type="domain" description="HTH gntR-type" evidence="10">
    <location>
        <begin position="20"/>
        <end position="88"/>
    </location>
</feature>
<evidence type="ECO:0000256" key="6">
    <source>
        <dbReference type="ARBA" id="ARBA00058362"/>
    </source>
</evidence>
<dbReference type="InterPro" id="IPR050679">
    <property type="entry name" value="Bact_HTH_transcr_reg"/>
</dbReference>
<dbReference type="PANTHER" id="PTHR44846:SF16">
    <property type="entry name" value="TRANSCRIPTIONAL REGULATOR PHNF-RELATED"/>
    <property type="match status" value="1"/>
</dbReference>
<reference evidence="11 12" key="1">
    <citation type="submission" date="2014-09" db="EMBL/GenBank/DDBJ databases">
        <title>Cedecea neteri SSMD04 Genome Sequencing.</title>
        <authorList>
            <person name="Tan J.-Y."/>
        </authorList>
    </citation>
    <scope>NUCLEOTIDE SEQUENCE [LARGE SCALE GENOMIC DNA]</scope>
    <source>
        <strain evidence="11 12">SSMD04</strain>
    </source>
</reference>
<dbReference type="GO" id="GO:0006547">
    <property type="term" value="P:L-histidine metabolic process"/>
    <property type="evidence" value="ECO:0007669"/>
    <property type="project" value="UniProtKB-UniRule"/>
</dbReference>
<evidence type="ECO:0000256" key="1">
    <source>
        <dbReference type="ARBA" id="ARBA00022491"/>
    </source>
</evidence>
<dbReference type="InterPro" id="IPR036388">
    <property type="entry name" value="WH-like_DNA-bd_sf"/>
</dbReference>
<dbReference type="FunFam" id="1.10.10.10:FF:000079">
    <property type="entry name" value="GntR family transcriptional regulator"/>
    <property type="match status" value="1"/>
</dbReference>
<dbReference type="GO" id="GO:0045892">
    <property type="term" value="P:negative regulation of DNA-templated transcription"/>
    <property type="evidence" value="ECO:0007669"/>
    <property type="project" value="UniProtKB-UniRule"/>
</dbReference>
<dbReference type="Proteomes" id="UP000029481">
    <property type="component" value="Chromosome"/>
</dbReference>
<dbReference type="FunFam" id="3.40.1410.10:FF:000004">
    <property type="entry name" value="Histidine utilization repressor"/>
    <property type="match status" value="1"/>
</dbReference>
<comment type="pathway">
    <text evidence="7">Amino-acid degradation; L-histidine degradation into L-glutamate [regulation].</text>
</comment>
<protein>
    <recommendedName>
        <fullName evidence="8 9">Histidine utilization repressor</fullName>
    </recommendedName>
</protein>
<dbReference type="GO" id="GO:0003700">
    <property type="term" value="F:DNA-binding transcription factor activity"/>
    <property type="evidence" value="ECO:0007669"/>
    <property type="project" value="UniProtKB-UniRule"/>
</dbReference>
<comment type="function">
    <text evidence="6">Repressor which binds to the hutP region in the histidine utilization (hut) operon. It blocks the expression of all the hut genes in the absence of inducer.</text>
</comment>
<dbReference type="PRINTS" id="PR00035">
    <property type="entry name" value="HTHGNTR"/>
</dbReference>
<dbReference type="SUPFAM" id="SSF46785">
    <property type="entry name" value="Winged helix' DNA-binding domain"/>
    <property type="match status" value="1"/>
</dbReference>
<keyword evidence="3" id="KW-0805">Transcription regulation</keyword>
<keyword evidence="12" id="KW-1185">Reference proteome</keyword>
<keyword evidence="1" id="KW-0678">Repressor</keyword>
<keyword evidence="4" id="KW-0238">DNA-binding</keyword>
<dbReference type="NCBIfam" id="TIGR02018">
    <property type="entry name" value="his_ut_repres"/>
    <property type="match status" value="1"/>
</dbReference>
<evidence type="ECO:0000313" key="11">
    <source>
        <dbReference type="EMBL" id="AIR07269.1"/>
    </source>
</evidence>